<comment type="caution">
    <text evidence="4">The sequence shown here is derived from an EMBL/GenBank/DDBJ whole genome shotgun (WGS) entry which is preliminary data.</text>
</comment>
<dbReference type="PANTHER" id="PTHR19969">
    <property type="entry name" value="SH2-SH3 ADAPTOR PROTEIN-RELATED"/>
    <property type="match status" value="1"/>
</dbReference>
<evidence type="ECO:0000259" key="3">
    <source>
        <dbReference type="PROSITE" id="PS50001"/>
    </source>
</evidence>
<dbReference type="EMBL" id="MRZV01001231">
    <property type="protein sequence ID" value="PIK39512.1"/>
    <property type="molecule type" value="Genomic_DNA"/>
</dbReference>
<dbReference type="SUPFAM" id="SSF55550">
    <property type="entry name" value="SH2 domain"/>
    <property type="match status" value="3"/>
</dbReference>
<evidence type="ECO:0000256" key="1">
    <source>
        <dbReference type="ARBA" id="ARBA00022999"/>
    </source>
</evidence>
<dbReference type="Proteomes" id="UP000230750">
    <property type="component" value="Unassembled WGS sequence"/>
</dbReference>
<dbReference type="GO" id="GO:0030971">
    <property type="term" value="F:receptor tyrosine kinase binding"/>
    <property type="evidence" value="ECO:0007669"/>
    <property type="project" value="TreeGrafter"/>
</dbReference>
<evidence type="ECO:0000256" key="2">
    <source>
        <dbReference type="PROSITE-ProRule" id="PRU00191"/>
    </source>
</evidence>
<proteinExistence type="predicted"/>
<dbReference type="GO" id="GO:0035591">
    <property type="term" value="F:signaling adaptor activity"/>
    <property type="evidence" value="ECO:0007669"/>
    <property type="project" value="TreeGrafter"/>
</dbReference>
<keyword evidence="4" id="KW-0808">Transferase</keyword>
<feature type="domain" description="SH2" evidence="3">
    <location>
        <begin position="230"/>
        <end position="321"/>
    </location>
</feature>
<dbReference type="GO" id="GO:0007167">
    <property type="term" value="P:enzyme-linked receptor protein signaling pathway"/>
    <property type="evidence" value="ECO:0007669"/>
    <property type="project" value="TreeGrafter"/>
</dbReference>
<sequence>MSGTPRRSLPSDPLNFRYYHGRITREDAEQRLRDLDCIPGSYLLRESLAKEGKLCLVVVLRWNYLPLCHREATRWVLSREDHARGRRAEVRDLDCIPGSYLLRESLAKEGNYALSLCYGGIIYHYAIERQHDGFVAIKDGKKFIGAIELVLHHEQHEDGLLCKLSHPCLLPPGVNPRAFNDLSHRDMEQALFQAARSQGLKKDQIERAMMSHRSQFERIIKSILHQDRPWFHGILTREEAQDRIYSSGVQDGKYLVRERNEPGSFALSVCFNGIVYHYKIDKDCTGQLFIKDGPKFDSLLQMVDHYTLKKDGLLCCLTVPSAGSTQTEKFSILMCLTLHLIVRFKNDSGETVGSSKHVRRPVP</sequence>
<evidence type="ECO:0000313" key="5">
    <source>
        <dbReference type="Proteomes" id="UP000230750"/>
    </source>
</evidence>
<dbReference type="PRINTS" id="PR00401">
    <property type="entry name" value="SH2DOMAIN"/>
</dbReference>
<reference evidence="4 5" key="1">
    <citation type="journal article" date="2017" name="PLoS Biol.">
        <title>The sea cucumber genome provides insights into morphological evolution and visceral regeneration.</title>
        <authorList>
            <person name="Zhang X."/>
            <person name="Sun L."/>
            <person name="Yuan J."/>
            <person name="Sun Y."/>
            <person name="Gao Y."/>
            <person name="Zhang L."/>
            <person name="Li S."/>
            <person name="Dai H."/>
            <person name="Hamel J.F."/>
            <person name="Liu C."/>
            <person name="Yu Y."/>
            <person name="Liu S."/>
            <person name="Lin W."/>
            <person name="Guo K."/>
            <person name="Jin S."/>
            <person name="Xu P."/>
            <person name="Storey K.B."/>
            <person name="Huan P."/>
            <person name="Zhang T."/>
            <person name="Zhou Y."/>
            <person name="Zhang J."/>
            <person name="Lin C."/>
            <person name="Li X."/>
            <person name="Xing L."/>
            <person name="Huo D."/>
            <person name="Sun M."/>
            <person name="Wang L."/>
            <person name="Mercier A."/>
            <person name="Li F."/>
            <person name="Yang H."/>
            <person name="Xiang J."/>
        </authorList>
    </citation>
    <scope>NUCLEOTIDE SEQUENCE [LARGE SCALE GENOMIC DNA]</scope>
    <source>
        <strain evidence="4">Shaxun</strain>
        <tissue evidence="4">Muscle</tissue>
    </source>
</reference>
<dbReference type="STRING" id="307972.A0A2G8JUT5"/>
<dbReference type="InterPro" id="IPR051184">
    <property type="entry name" value="Tyrosine-phos_adapter"/>
</dbReference>
<dbReference type="OrthoDB" id="535945at2759"/>
<dbReference type="GO" id="GO:0005737">
    <property type="term" value="C:cytoplasm"/>
    <property type="evidence" value="ECO:0007669"/>
    <property type="project" value="TreeGrafter"/>
</dbReference>
<keyword evidence="1 2" id="KW-0727">SH2 domain</keyword>
<accession>A0A2G8JUT5</accession>
<dbReference type="Gene3D" id="3.30.505.10">
    <property type="entry name" value="SH2 domain"/>
    <property type="match status" value="3"/>
</dbReference>
<dbReference type="PANTHER" id="PTHR19969:SF5">
    <property type="entry name" value="CRK-LIKE PROTEIN"/>
    <property type="match status" value="1"/>
</dbReference>
<dbReference type="Pfam" id="PF00017">
    <property type="entry name" value="SH2"/>
    <property type="match status" value="3"/>
</dbReference>
<keyword evidence="4" id="KW-0418">Kinase</keyword>
<dbReference type="CDD" id="cd00173">
    <property type="entry name" value="SH2"/>
    <property type="match status" value="1"/>
</dbReference>
<dbReference type="GO" id="GO:0016301">
    <property type="term" value="F:kinase activity"/>
    <property type="evidence" value="ECO:0007669"/>
    <property type="project" value="UniProtKB-KW"/>
</dbReference>
<dbReference type="SMART" id="SM00252">
    <property type="entry name" value="SH2"/>
    <property type="match status" value="2"/>
</dbReference>
<evidence type="ECO:0000313" key="4">
    <source>
        <dbReference type="EMBL" id="PIK39512.1"/>
    </source>
</evidence>
<dbReference type="PROSITE" id="PS50001">
    <property type="entry name" value="SH2"/>
    <property type="match status" value="2"/>
</dbReference>
<dbReference type="InterPro" id="IPR036860">
    <property type="entry name" value="SH2_dom_sf"/>
</dbReference>
<keyword evidence="5" id="KW-1185">Reference proteome</keyword>
<dbReference type="InterPro" id="IPR000980">
    <property type="entry name" value="SH2"/>
</dbReference>
<organism evidence="4 5">
    <name type="scientific">Stichopus japonicus</name>
    <name type="common">Sea cucumber</name>
    <dbReference type="NCBI Taxonomy" id="307972"/>
    <lineage>
        <taxon>Eukaryota</taxon>
        <taxon>Metazoa</taxon>
        <taxon>Echinodermata</taxon>
        <taxon>Eleutherozoa</taxon>
        <taxon>Echinozoa</taxon>
        <taxon>Holothuroidea</taxon>
        <taxon>Aspidochirotacea</taxon>
        <taxon>Aspidochirotida</taxon>
        <taxon>Stichopodidae</taxon>
        <taxon>Apostichopus</taxon>
    </lineage>
</organism>
<feature type="domain" description="SH2" evidence="3">
    <location>
        <begin position="18"/>
        <end position="168"/>
    </location>
</feature>
<dbReference type="AlphaFoldDB" id="A0A2G8JUT5"/>
<dbReference type="GO" id="GO:0016477">
    <property type="term" value="P:cell migration"/>
    <property type="evidence" value="ECO:0007669"/>
    <property type="project" value="TreeGrafter"/>
</dbReference>
<name>A0A2G8JUT5_STIJA</name>
<gene>
    <name evidence="4" type="ORF">BSL78_23646</name>
</gene>
<protein>
    <submittedName>
        <fullName evidence="4">Putative tyrosine-protein kinase</fullName>
    </submittedName>
</protein>